<dbReference type="EMBL" id="DXEQ01000104">
    <property type="protein sequence ID" value="HIX72092.1"/>
    <property type="molecule type" value="Genomic_DNA"/>
</dbReference>
<protein>
    <submittedName>
        <fullName evidence="1">Uncharacterized protein</fullName>
    </submittedName>
</protein>
<sequence length="400" mass="44486">MRKLSFENPEMLDILTHQVIHMDQGISYAPEYIATREMKHYPSRTAQIIRAVHKGELPASQYGADMVFAPILSGQGERWQNFGEDPNGYILTVMLGRELFYQKGFYKEEIAALKEAAAAAVIRTHDEKKVDAWAQALPLNESSHTGLLLDEETFSCAAGSRERVGTFLKKRGMEIAAFGPYFTGFDLLAGGCIDEGTAVIKELLAGWKAKGITRMITLTGQSQYIFTALLRWLGLETDIEFLSILDLAQGFDTENAYLYGGSFFTRYLRKDAALNALLANTEEEPLPRAPEFLPEVDGDKRRNVVGIWTPPLCAEYHTLAQITAGEETAAQNASAGQQDEKPAGIAGQRALEEQIYADSLALIGETAFGRLLVCDPFAWQALLHHGYPEKKMVYYLDVIR</sequence>
<proteinExistence type="predicted"/>
<evidence type="ECO:0000313" key="1">
    <source>
        <dbReference type="EMBL" id="HIX72092.1"/>
    </source>
</evidence>
<organism evidence="1 2">
    <name type="scientific">Candidatus Anaerobutyricum stercoripullorum</name>
    <dbReference type="NCBI Taxonomy" id="2838456"/>
    <lineage>
        <taxon>Bacteria</taxon>
        <taxon>Bacillati</taxon>
        <taxon>Bacillota</taxon>
        <taxon>Clostridia</taxon>
        <taxon>Lachnospirales</taxon>
        <taxon>Lachnospiraceae</taxon>
        <taxon>Anaerobutyricum</taxon>
    </lineage>
</organism>
<accession>A0A9D1X3G0</accession>
<comment type="caution">
    <text evidence="1">The sequence shown here is derived from an EMBL/GenBank/DDBJ whole genome shotgun (WGS) entry which is preliminary data.</text>
</comment>
<reference evidence="1" key="2">
    <citation type="submission" date="2021-04" db="EMBL/GenBank/DDBJ databases">
        <authorList>
            <person name="Gilroy R."/>
        </authorList>
    </citation>
    <scope>NUCLEOTIDE SEQUENCE</scope>
    <source>
        <strain evidence="1">ChiSxjej3B15-1167</strain>
    </source>
</reference>
<dbReference type="AlphaFoldDB" id="A0A9D1X3G0"/>
<evidence type="ECO:0000313" key="2">
    <source>
        <dbReference type="Proteomes" id="UP000886805"/>
    </source>
</evidence>
<name>A0A9D1X3G0_9FIRM</name>
<dbReference type="Proteomes" id="UP000886805">
    <property type="component" value="Unassembled WGS sequence"/>
</dbReference>
<gene>
    <name evidence="1" type="ORF">H9849_03625</name>
</gene>
<reference evidence="1" key="1">
    <citation type="journal article" date="2021" name="PeerJ">
        <title>Extensive microbial diversity within the chicken gut microbiome revealed by metagenomics and culture.</title>
        <authorList>
            <person name="Gilroy R."/>
            <person name="Ravi A."/>
            <person name="Getino M."/>
            <person name="Pursley I."/>
            <person name="Horton D.L."/>
            <person name="Alikhan N.F."/>
            <person name="Baker D."/>
            <person name="Gharbi K."/>
            <person name="Hall N."/>
            <person name="Watson M."/>
            <person name="Adriaenssens E.M."/>
            <person name="Foster-Nyarko E."/>
            <person name="Jarju S."/>
            <person name="Secka A."/>
            <person name="Antonio M."/>
            <person name="Oren A."/>
            <person name="Chaudhuri R.R."/>
            <person name="La Ragione R."/>
            <person name="Hildebrand F."/>
            <person name="Pallen M.J."/>
        </authorList>
    </citation>
    <scope>NUCLEOTIDE SEQUENCE</scope>
    <source>
        <strain evidence="1">ChiSxjej3B15-1167</strain>
    </source>
</reference>